<evidence type="ECO:0000313" key="12">
    <source>
        <dbReference type="Proteomes" id="UP000034883"/>
    </source>
</evidence>
<keyword evidence="6 10" id="KW-1133">Transmembrane helix</keyword>
<protein>
    <recommendedName>
        <fullName evidence="9">Multidrug-efflux transporter</fullName>
    </recommendedName>
</protein>
<dbReference type="InterPro" id="IPR048279">
    <property type="entry name" value="MdtK-like"/>
</dbReference>
<dbReference type="NCBIfam" id="TIGR00797">
    <property type="entry name" value="matE"/>
    <property type="match status" value="1"/>
</dbReference>
<dbReference type="GO" id="GO:0042910">
    <property type="term" value="F:xenobiotic transmembrane transporter activity"/>
    <property type="evidence" value="ECO:0007669"/>
    <property type="project" value="InterPro"/>
</dbReference>
<dbReference type="PIRSF" id="PIRSF006603">
    <property type="entry name" value="DinF"/>
    <property type="match status" value="1"/>
</dbReference>
<keyword evidence="7" id="KW-0406">Ion transport</keyword>
<sequence>MRLDLDVARAVARLAGPAIAQSLLHTLVFLVDRAMLGRFSADALASMQISGPVTWSISSVASAVQVGALAVVGREVGAGRRDEAAAAVRAGLGASAGIGLLAGVAATLAIPLVLAGFPDAGPAVRDEARAYLGVILPCMPLLLVSAMAGAVFQSAGDTRTPLLVALLANAVNGGANWVLIFGRAGVPALGARGAAIGSVLALAVECAVLIALLARGRGVVSLRGRGGERAQLARMVRVAGPATLERIVQHAGFLVFVAMIGALGPLAMAANQALISIESVAFLSADGFGIAGAAMVAQRLGAGREDQARMAARVAAAMALVALSACGIVFVIAPRALASAFTPEPEIVALAVPCLFVAAIAQPFMAVGVVLGDALRGAGATRTTFVITLIGGVAVRLAATWLFAFELGLGLVGVWIGSTVDWATRTALASWRFSRPGWARAV</sequence>
<evidence type="ECO:0000256" key="2">
    <source>
        <dbReference type="ARBA" id="ARBA00022448"/>
    </source>
</evidence>
<evidence type="ECO:0000256" key="9">
    <source>
        <dbReference type="ARBA" id="ARBA00031636"/>
    </source>
</evidence>
<evidence type="ECO:0000256" key="5">
    <source>
        <dbReference type="ARBA" id="ARBA00022692"/>
    </source>
</evidence>
<dbReference type="AlphaFoldDB" id="A0A0F6W3B8"/>
<evidence type="ECO:0000256" key="3">
    <source>
        <dbReference type="ARBA" id="ARBA00022449"/>
    </source>
</evidence>
<feature type="transmembrane region" description="Helical" evidence="10">
    <location>
        <begin position="314"/>
        <end position="335"/>
    </location>
</feature>
<feature type="transmembrane region" description="Helical" evidence="10">
    <location>
        <begin position="253"/>
        <end position="275"/>
    </location>
</feature>
<name>A0A0F6W3B8_9BACT</name>
<dbReference type="PANTHER" id="PTHR43298:SF2">
    <property type="entry name" value="FMN_FAD EXPORTER YEEO-RELATED"/>
    <property type="match status" value="1"/>
</dbReference>
<comment type="subcellular location">
    <subcellularLocation>
        <location evidence="1">Cell membrane</location>
        <topology evidence="1">Multi-pass membrane protein</topology>
    </subcellularLocation>
</comment>
<keyword evidence="3" id="KW-0050">Antiport</keyword>
<feature type="transmembrane region" description="Helical" evidence="10">
    <location>
        <begin position="383"/>
        <end position="404"/>
    </location>
</feature>
<dbReference type="GO" id="GO:0005886">
    <property type="term" value="C:plasma membrane"/>
    <property type="evidence" value="ECO:0007669"/>
    <property type="project" value="UniProtKB-SubCell"/>
</dbReference>
<feature type="transmembrane region" description="Helical" evidence="10">
    <location>
        <begin position="162"/>
        <end position="182"/>
    </location>
</feature>
<proteinExistence type="predicted"/>
<dbReference type="RefSeq" id="WP_053233407.1">
    <property type="nucleotide sequence ID" value="NZ_CP011125.1"/>
</dbReference>
<feature type="transmembrane region" description="Helical" evidence="10">
    <location>
        <begin position="51"/>
        <end position="72"/>
    </location>
</feature>
<feature type="transmembrane region" description="Helical" evidence="10">
    <location>
        <begin position="12"/>
        <end position="31"/>
    </location>
</feature>
<keyword evidence="12" id="KW-1185">Reference proteome</keyword>
<feature type="transmembrane region" description="Helical" evidence="10">
    <location>
        <begin position="130"/>
        <end position="150"/>
    </location>
</feature>
<dbReference type="Pfam" id="PF01554">
    <property type="entry name" value="MatE"/>
    <property type="match status" value="2"/>
</dbReference>
<dbReference type="EMBL" id="CP011125">
    <property type="protein sequence ID" value="AKF06215.1"/>
    <property type="molecule type" value="Genomic_DNA"/>
</dbReference>
<accession>A0A0F6W3B8</accession>
<feature type="transmembrane region" description="Helical" evidence="10">
    <location>
        <begin position="281"/>
        <end position="302"/>
    </location>
</feature>
<evidence type="ECO:0000256" key="7">
    <source>
        <dbReference type="ARBA" id="ARBA00023065"/>
    </source>
</evidence>
<evidence type="ECO:0000256" key="6">
    <source>
        <dbReference type="ARBA" id="ARBA00022989"/>
    </source>
</evidence>
<dbReference type="Proteomes" id="UP000034883">
    <property type="component" value="Chromosome"/>
</dbReference>
<dbReference type="CDD" id="cd13137">
    <property type="entry name" value="MATE_NorM_like"/>
    <property type="match status" value="1"/>
</dbReference>
<feature type="transmembrane region" description="Helical" evidence="10">
    <location>
        <begin position="194"/>
        <end position="214"/>
    </location>
</feature>
<dbReference type="InterPro" id="IPR050222">
    <property type="entry name" value="MATE_MdtK"/>
</dbReference>
<evidence type="ECO:0000256" key="4">
    <source>
        <dbReference type="ARBA" id="ARBA00022475"/>
    </source>
</evidence>
<evidence type="ECO:0000313" key="11">
    <source>
        <dbReference type="EMBL" id="AKF06215.1"/>
    </source>
</evidence>
<feature type="transmembrane region" description="Helical" evidence="10">
    <location>
        <begin position="84"/>
        <end position="110"/>
    </location>
</feature>
<keyword evidence="4" id="KW-1003">Cell membrane</keyword>
<evidence type="ECO:0000256" key="10">
    <source>
        <dbReference type="SAM" id="Phobius"/>
    </source>
</evidence>
<dbReference type="KEGG" id="samy:DB32_003364"/>
<gene>
    <name evidence="11" type="ORF">DB32_003364</name>
</gene>
<keyword evidence="8 10" id="KW-0472">Membrane</keyword>
<feature type="transmembrane region" description="Helical" evidence="10">
    <location>
        <begin position="347"/>
        <end position="371"/>
    </location>
</feature>
<dbReference type="InterPro" id="IPR002528">
    <property type="entry name" value="MATE_fam"/>
</dbReference>
<organism evidence="11 12">
    <name type="scientific">Sandaracinus amylolyticus</name>
    <dbReference type="NCBI Taxonomy" id="927083"/>
    <lineage>
        <taxon>Bacteria</taxon>
        <taxon>Pseudomonadati</taxon>
        <taxon>Myxococcota</taxon>
        <taxon>Polyangia</taxon>
        <taxon>Polyangiales</taxon>
        <taxon>Sandaracinaceae</taxon>
        <taxon>Sandaracinus</taxon>
    </lineage>
</organism>
<evidence type="ECO:0000256" key="1">
    <source>
        <dbReference type="ARBA" id="ARBA00004651"/>
    </source>
</evidence>
<dbReference type="GO" id="GO:0015297">
    <property type="term" value="F:antiporter activity"/>
    <property type="evidence" value="ECO:0007669"/>
    <property type="project" value="UniProtKB-KW"/>
</dbReference>
<dbReference type="OrthoDB" id="62420at2"/>
<reference evidence="11 12" key="1">
    <citation type="submission" date="2015-03" db="EMBL/GenBank/DDBJ databases">
        <title>Genome assembly of Sandaracinus amylolyticus DSM 53668.</title>
        <authorList>
            <person name="Sharma G."/>
            <person name="Subramanian S."/>
        </authorList>
    </citation>
    <scope>NUCLEOTIDE SEQUENCE [LARGE SCALE GENOMIC DNA]</scope>
    <source>
        <strain evidence="11 12">DSM 53668</strain>
    </source>
</reference>
<keyword evidence="5 10" id="KW-0812">Transmembrane</keyword>
<dbReference type="GO" id="GO:0006811">
    <property type="term" value="P:monoatomic ion transport"/>
    <property type="evidence" value="ECO:0007669"/>
    <property type="project" value="UniProtKB-KW"/>
</dbReference>
<dbReference type="STRING" id="927083.DB32_003364"/>
<evidence type="ECO:0000256" key="8">
    <source>
        <dbReference type="ARBA" id="ARBA00023136"/>
    </source>
</evidence>
<keyword evidence="2" id="KW-0813">Transport</keyword>
<dbReference type="PANTHER" id="PTHR43298">
    <property type="entry name" value="MULTIDRUG RESISTANCE PROTEIN NORM-RELATED"/>
    <property type="match status" value="1"/>
</dbReference>